<organism evidence="3 4">
    <name type="scientific">Terriglobus albidus</name>
    <dbReference type="NCBI Taxonomy" id="1592106"/>
    <lineage>
        <taxon>Bacteria</taxon>
        <taxon>Pseudomonadati</taxon>
        <taxon>Acidobacteriota</taxon>
        <taxon>Terriglobia</taxon>
        <taxon>Terriglobales</taxon>
        <taxon>Acidobacteriaceae</taxon>
        <taxon>Terriglobus</taxon>
    </lineage>
</organism>
<keyword evidence="4" id="KW-1185">Reference proteome</keyword>
<dbReference type="Pfam" id="PF12867">
    <property type="entry name" value="DinB_2"/>
    <property type="match status" value="1"/>
</dbReference>
<gene>
    <name evidence="3" type="ORF">FTW19_18315</name>
</gene>
<evidence type="ECO:0000313" key="4">
    <source>
        <dbReference type="Proteomes" id="UP000321820"/>
    </source>
</evidence>
<feature type="chain" id="PRO_5022923341" evidence="1">
    <location>
        <begin position="19"/>
        <end position="179"/>
    </location>
</feature>
<name>A0A5B9EI52_9BACT</name>
<dbReference type="RefSeq" id="WP_147649036.1">
    <property type="nucleotide sequence ID" value="NZ_CP042806.1"/>
</dbReference>
<dbReference type="AlphaFoldDB" id="A0A5B9EI52"/>
<sequence length="179" mass="19513">MKRLIVLALLAAPALALAQTKKPEAPPTLRSVLLAQLKSTHNSKEWFVPANDAVAGLTPEQAAWTDGSGNHSVGQLANHLIFWNGEQLAKMTGKPVPKFNGNNDETFNAFNAANWAQTQKDLDKVLTDLEAYVLSCSEADLQKHATDIAHISTHNAYHVGQMLFVRKLHGTWNPANGVK</sequence>
<dbReference type="InterPro" id="IPR024775">
    <property type="entry name" value="DinB-like"/>
</dbReference>
<dbReference type="Gene3D" id="1.20.120.450">
    <property type="entry name" value="dinb family like domain"/>
    <property type="match status" value="1"/>
</dbReference>
<evidence type="ECO:0000256" key="1">
    <source>
        <dbReference type="SAM" id="SignalP"/>
    </source>
</evidence>
<feature type="domain" description="DinB-like" evidence="2">
    <location>
        <begin position="52"/>
        <end position="162"/>
    </location>
</feature>
<feature type="signal peptide" evidence="1">
    <location>
        <begin position="1"/>
        <end position="18"/>
    </location>
</feature>
<dbReference type="EMBL" id="CP042806">
    <property type="protein sequence ID" value="QEE29766.1"/>
    <property type="molecule type" value="Genomic_DNA"/>
</dbReference>
<protein>
    <submittedName>
        <fullName evidence="3">DinB family protein</fullName>
    </submittedName>
</protein>
<dbReference type="OrthoDB" id="9798830at2"/>
<keyword evidence="1" id="KW-0732">Signal</keyword>
<proteinExistence type="predicted"/>
<dbReference type="SUPFAM" id="SSF109854">
    <property type="entry name" value="DinB/YfiT-like putative metalloenzymes"/>
    <property type="match status" value="1"/>
</dbReference>
<evidence type="ECO:0000313" key="3">
    <source>
        <dbReference type="EMBL" id="QEE29766.1"/>
    </source>
</evidence>
<dbReference type="Proteomes" id="UP000321820">
    <property type="component" value="Chromosome"/>
</dbReference>
<reference evidence="3 4" key="1">
    <citation type="submission" date="2019-08" db="EMBL/GenBank/DDBJ databases">
        <title>Complete genome sequence of Terriglobus albidus strain ORNL.</title>
        <authorList>
            <person name="Podar M."/>
        </authorList>
    </citation>
    <scope>NUCLEOTIDE SEQUENCE [LARGE SCALE GENOMIC DNA]</scope>
    <source>
        <strain evidence="3 4">ORNL</strain>
    </source>
</reference>
<dbReference type="KEGG" id="talb:FTW19_18315"/>
<evidence type="ECO:0000259" key="2">
    <source>
        <dbReference type="Pfam" id="PF12867"/>
    </source>
</evidence>
<accession>A0A5B9EI52</accession>
<dbReference type="InterPro" id="IPR034660">
    <property type="entry name" value="DinB/YfiT-like"/>
</dbReference>